<feature type="transmembrane region" description="Helical" evidence="8">
    <location>
        <begin position="12"/>
        <end position="30"/>
    </location>
</feature>
<dbReference type="InterPro" id="IPR019756">
    <property type="entry name" value="Pept_S26A_signal_pept_1_Ser-AS"/>
</dbReference>
<feature type="active site" evidence="7">
    <location>
        <position position="39"/>
    </location>
</feature>
<keyword evidence="6 8" id="KW-0378">Hydrolase</keyword>
<evidence type="ECO:0000313" key="12">
    <source>
        <dbReference type="Proteomes" id="UP000214746"/>
    </source>
</evidence>
<organism evidence="11 12">
    <name type="scientific">Paenibacillus xerothermodurans</name>
    <dbReference type="NCBI Taxonomy" id="1977292"/>
    <lineage>
        <taxon>Bacteria</taxon>
        <taxon>Bacillati</taxon>
        <taxon>Bacillota</taxon>
        <taxon>Bacilli</taxon>
        <taxon>Bacillales</taxon>
        <taxon>Paenibacillaceae</taxon>
        <taxon>Paenibacillus</taxon>
    </lineage>
</organism>
<dbReference type="InterPro" id="IPR036286">
    <property type="entry name" value="LexA/Signal_pep-like_sf"/>
</dbReference>
<dbReference type="Proteomes" id="UP000214746">
    <property type="component" value="Unassembled WGS sequence"/>
</dbReference>
<dbReference type="AlphaFoldDB" id="A0A2W1NC21"/>
<evidence type="ECO:0000256" key="9">
    <source>
        <dbReference type="RuleBase" id="RU362042"/>
    </source>
</evidence>
<sequence length="182" mass="20738">MNKIISEIRSWAGSIGIAFLCTLLIGIFIIQPTNVLGHSMDPTLHSEQRIFVSKISHTFQQEPNYGDIVVIDSRVARDRSVVDDVLEHPLIALLRGEADHHFYIKRVIGKPGDVLEFKDHRVYRNGEPVDEPYLKERMNYTSTEKIVVPEKHLFVMGDNRNNSKDSRNIGTIPLEHVLGVKI</sequence>
<dbReference type="InterPro" id="IPR000223">
    <property type="entry name" value="Pept_S26A_signal_pept_1"/>
</dbReference>
<keyword evidence="8" id="KW-1133">Transmembrane helix</keyword>
<dbReference type="Gene3D" id="2.10.109.10">
    <property type="entry name" value="Umud Fragment, subunit A"/>
    <property type="match status" value="1"/>
</dbReference>
<comment type="caution">
    <text evidence="11">The sequence shown here is derived from an EMBL/GenBank/DDBJ whole genome shotgun (WGS) entry which is preliminary data.</text>
</comment>
<protein>
    <recommendedName>
        <fullName evidence="4 8">Signal peptidase I</fullName>
        <ecNumber evidence="4 8">3.4.21.89</ecNumber>
    </recommendedName>
</protein>
<dbReference type="InterPro" id="IPR019758">
    <property type="entry name" value="Pept_S26A_signal_pept_1_CS"/>
</dbReference>
<dbReference type="GO" id="GO:0006465">
    <property type="term" value="P:signal peptide processing"/>
    <property type="evidence" value="ECO:0007669"/>
    <property type="project" value="InterPro"/>
</dbReference>
<evidence type="ECO:0000256" key="1">
    <source>
        <dbReference type="ARBA" id="ARBA00000677"/>
    </source>
</evidence>
<evidence type="ECO:0000259" key="10">
    <source>
        <dbReference type="Pfam" id="PF10502"/>
    </source>
</evidence>
<dbReference type="PROSITE" id="PS00760">
    <property type="entry name" value="SPASE_I_2"/>
    <property type="match status" value="1"/>
</dbReference>
<comment type="similarity">
    <text evidence="3 9">Belongs to the peptidase S26 family.</text>
</comment>
<dbReference type="GO" id="GO:0004252">
    <property type="term" value="F:serine-type endopeptidase activity"/>
    <property type="evidence" value="ECO:0007669"/>
    <property type="project" value="InterPro"/>
</dbReference>
<dbReference type="InterPro" id="IPR019757">
    <property type="entry name" value="Pept_S26A_signal_pept_1_Lys-AS"/>
</dbReference>
<gene>
    <name evidence="11" type="primary">lepB</name>
    <name evidence="11" type="ORF">CBW46_006375</name>
</gene>
<dbReference type="NCBIfam" id="TIGR02227">
    <property type="entry name" value="sigpep_I_bact"/>
    <property type="match status" value="1"/>
</dbReference>
<comment type="catalytic activity">
    <reaction evidence="1 8">
        <text>Cleavage of hydrophobic, N-terminal signal or leader sequences from secreted and periplasmic proteins.</text>
        <dbReference type="EC" id="3.4.21.89"/>
    </reaction>
</comment>
<proteinExistence type="inferred from homology"/>
<keyword evidence="8" id="KW-0812">Transmembrane</keyword>
<dbReference type="GO" id="GO:0009003">
    <property type="term" value="F:signal peptidase activity"/>
    <property type="evidence" value="ECO:0007669"/>
    <property type="project" value="UniProtKB-EC"/>
</dbReference>
<reference evidence="11" key="1">
    <citation type="submission" date="2018-06" db="EMBL/GenBank/DDBJ databases">
        <title>Paenibacillus xerothermodurans sp. nov. an extremely dry heat resistant spore forming bacterium isolated from the soil of Cape Canaveral, Florida.</title>
        <authorList>
            <person name="Seuylemezian A."/>
            <person name="Kaur N."/>
            <person name="Patil P."/>
            <person name="Patil P."/>
            <person name="Mayilraj S."/>
            <person name="Vaishampayan P."/>
        </authorList>
    </citation>
    <scope>NUCLEOTIDE SEQUENCE [LARGE SCALE GENOMIC DNA]</scope>
    <source>
        <strain evidence="11">ATCC 27380</strain>
    </source>
</reference>
<evidence type="ECO:0000256" key="6">
    <source>
        <dbReference type="ARBA" id="ARBA00022801"/>
    </source>
</evidence>
<evidence type="ECO:0000256" key="3">
    <source>
        <dbReference type="ARBA" id="ARBA00009370"/>
    </source>
</evidence>
<dbReference type="SUPFAM" id="SSF51306">
    <property type="entry name" value="LexA/Signal peptidase"/>
    <property type="match status" value="1"/>
</dbReference>
<dbReference type="PRINTS" id="PR00727">
    <property type="entry name" value="LEADERPTASE"/>
</dbReference>
<dbReference type="RefSeq" id="WP_089199160.1">
    <property type="nucleotide sequence ID" value="NZ_NHRJ02000002.1"/>
</dbReference>
<feature type="active site" evidence="7">
    <location>
        <position position="105"/>
    </location>
</feature>
<evidence type="ECO:0000256" key="8">
    <source>
        <dbReference type="RuleBase" id="RU003993"/>
    </source>
</evidence>
<dbReference type="Pfam" id="PF10502">
    <property type="entry name" value="Peptidase_S26"/>
    <property type="match status" value="1"/>
</dbReference>
<evidence type="ECO:0000256" key="2">
    <source>
        <dbReference type="ARBA" id="ARBA00004401"/>
    </source>
</evidence>
<dbReference type="GO" id="GO:0005886">
    <property type="term" value="C:plasma membrane"/>
    <property type="evidence" value="ECO:0007669"/>
    <property type="project" value="UniProtKB-SubCell"/>
</dbReference>
<evidence type="ECO:0000256" key="7">
    <source>
        <dbReference type="PIRSR" id="PIRSR600223-1"/>
    </source>
</evidence>
<evidence type="ECO:0000256" key="4">
    <source>
        <dbReference type="ARBA" id="ARBA00013208"/>
    </source>
</evidence>
<dbReference type="InterPro" id="IPR019533">
    <property type="entry name" value="Peptidase_S26"/>
</dbReference>
<dbReference type="OrthoDB" id="9802919at2"/>
<dbReference type="PROSITE" id="PS00761">
    <property type="entry name" value="SPASE_I_3"/>
    <property type="match status" value="1"/>
</dbReference>
<evidence type="ECO:0000256" key="5">
    <source>
        <dbReference type="ARBA" id="ARBA00022670"/>
    </source>
</evidence>
<keyword evidence="5 8" id="KW-0645">Protease</keyword>
<comment type="subcellular location">
    <subcellularLocation>
        <location evidence="2">Cell membrane</location>
        <topology evidence="2">Single-pass type II membrane protein</topology>
    </subcellularLocation>
    <subcellularLocation>
        <location evidence="9">Membrane</location>
        <topology evidence="9">Single-pass type II membrane protein</topology>
    </subcellularLocation>
</comment>
<dbReference type="PANTHER" id="PTHR43390">
    <property type="entry name" value="SIGNAL PEPTIDASE I"/>
    <property type="match status" value="1"/>
</dbReference>
<dbReference type="CDD" id="cd06530">
    <property type="entry name" value="S26_SPase_I"/>
    <property type="match status" value="1"/>
</dbReference>
<feature type="domain" description="Peptidase S26" evidence="10">
    <location>
        <begin position="9"/>
        <end position="180"/>
    </location>
</feature>
<keyword evidence="8" id="KW-0472">Membrane</keyword>
<name>A0A2W1NC21_PAEXE</name>
<dbReference type="PROSITE" id="PS00501">
    <property type="entry name" value="SPASE_I_1"/>
    <property type="match status" value="1"/>
</dbReference>
<dbReference type="PANTHER" id="PTHR43390:SF1">
    <property type="entry name" value="CHLOROPLAST PROCESSING PEPTIDASE"/>
    <property type="match status" value="1"/>
</dbReference>
<evidence type="ECO:0000313" key="11">
    <source>
        <dbReference type="EMBL" id="PZE22017.1"/>
    </source>
</evidence>
<dbReference type="EC" id="3.4.21.89" evidence="4 8"/>
<keyword evidence="12" id="KW-1185">Reference proteome</keyword>
<accession>A0A2W1NC21</accession>
<dbReference type="EMBL" id="NHRJ02000002">
    <property type="protein sequence ID" value="PZE22017.1"/>
    <property type="molecule type" value="Genomic_DNA"/>
</dbReference>